<accession>A0A9N9SFT9</accession>
<dbReference type="PANTHER" id="PTHR28598:SF1">
    <property type="entry name" value="STAGA COMPLEX 65 SUBUNIT GAMMA"/>
    <property type="match status" value="1"/>
</dbReference>
<organism evidence="2 3">
    <name type="scientific">Phaedon cochleariae</name>
    <name type="common">Mustard beetle</name>
    <dbReference type="NCBI Taxonomy" id="80249"/>
    <lineage>
        <taxon>Eukaryota</taxon>
        <taxon>Metazoa</taxon>
        <taxon>Ecdysozoa</taxon>
        <taxon>Arthropoda</taxon>
        <taxon>Hexapoda</taxon>
        <taxon>Insecta</taxon>
        <taxon>Pterygota</taxon>
        <taxon>Neoptera</taxon>
        <taxon>Endopterygota</taxon>
        <taxon>Coleoptera</taxon>
        <taxon>Polyphaga</taxon>
        <taxon>Cucujiformia</taxon>
        <taxon>Chrysomeloidea</taxon>
        <taxon>Chrysomelidae</taxon>
        <taxon>Chrysomelinae</taxon>
        <taxon>Chrysomelini</taxon>
        <taxon>Phaedon</taxon>
    </lineage>
</organism>
<dbReference type="GO" id="GO:0003713">
    <property type="term" value="F:transcription coactivator activity"/>
    <property type="evidence" value="ECO:0007669"/>
    <property type="project" value="TreeGrafter"/>
</dbReference>
<dbReference type="AlphaFoldDB" id="A0A9N9SFT9"/>
<dbReference type="EMBL" id="OU896723">
    <property type="protein sequence ID" value="CAG9817993.1"/>
    <property type="molecule type" value="Genomic_DNA"/>
</dbReference>
<dbReference type="OrthoDB" id="6729584at2759"/>
<sequence length="189" mass="21381">MTTQHWGEIPIGPKTDIFVPDVSADIELSMNKNCLDEYQEDKDSEKVESIVLPPMDPLMMYAISLHKYANDMTKLTELATDMNLIPPEDAAPPMPIMPKIELRHKRNKLNYIPKDFTAFSCGLEVDIPELSEAVLKQILTKCVVTMFAHIGFEKYGPSAYQRYGSPVHLKKPRKKPSGVKLTVPLHTNQ</sequence>
<protein>
    <submittedName>
        <fullName evidence="2">Uncharacterized protein</fullName>
    </submittedName>
</protein>
<dbReference type="Proteomes" id="UP001153737">
    <property type="component" value="Chromosome 17"/>
</dbReference>
<feature type="region of interest" description="Disordered" evidence="1">
    <location>
        <begin position="167"/>
        <end position="189"/>
    </location>
</feature>
<dbReference type="GO" id="GO:0000124">
    <property type="term" value="C:SAGA complex"/>
    <property type="evidence" value="ECO:0007669"/>
    <property type="project" value="InterPro"/>
</dbReference>
<keyword evidence="3" id="KW-1185">Reference proteome</keyword>
<reference evidence="2" key="1">
    <citation type="submission" date="2022-01" db="EMBL/GenBank/DDBJ databases">
        <authorList>
            <person name="King R."/>
        </authorList>
    </citation>
    <scope>NUCLEOTIDE SEQUENCE</scope>
</reference>
<feature type="compositionally biased region" description="Basic residues" evidence="1">
    <location>
        <begin position="168"/>
        <end position="177"/>
    </location>
</feature>
<evidence type="ECO:0000313" key="3">
    <source>
        <dbReference type="Proteomes" id="UP001153737"/>
    </source>
</evidence>
<evidence type="ECO:0000256" key="1">
    <source>
        <dbReference type="SAM" id="MobiDB-lite"/>
    </source>
</evidence>
<proteinExistence type="predicted"/>
<evidence type="ECO:0000313" key="2">
    <source>
        <dbReference type="EMBL" id="CAG9817993.1"/>
    </source>
</evidence>
<dbReference type="InterPro" id="IPR039460">
    <property type="entry name" value="SUPT7L/Spt7"/>
</dbReference>
<reference evidence="2" key="2">
    <citation type="submission" date="2022-10" db="EMBL/GenBank/DDBJ databases">
        <authorList>
            <consortium name="ENA_rothamsted_submissions"/>
            <consortium name="culmorum"/>
            <person name="King R."/>
        </authorList>
    </citation>
    <scope>NUCLEOTIDE SEQUENCE</scope>
</reference>
<dbReference type="PANTHER" id="PTHR28598">
    <property type="entry name" value="STAGA COMPLEX 65 SUBUNIT GAMMA"/>
    <property type="match status" value="1"/>
</dbReference>
<name>A0A9N9SFT9_PHACE</name>
<gene>
    <name evidence="2" type="ORF">PHAECO_LOCUS5599</name>
</gene>